<dbReference type="EMBL" id="JBBNAG010000006">
    <property type="protein sequence ID" value="KAK9125445.1"/>
    <property type="molecule type" value="Genomic_DNA"/>
</dbReference>
<dbReference type="AlphaFoldDB" id="A0AAP0J2A4"/>
<feature type="region of interest" description="Disordered" evidence="1">
    <location>
        <begin position="106"/>
        <end position="129"/>
    </location>
</feature>
<evidence type="ECO:0000256" key="1">
    <source>
        <dbReference type="SAM" id="MobiDB-lite"/>
    </source>
</evidence>
<name>A0AAP0J2A4_9MAGN</name>
<gene>
    <name evidence="2" type="ORF">Scep_014291</name>
</gene>
<proteinExistence type="predicted"/>
<keyword evidence="3" id="KW-1185">Reference proteome</keyword>
<sequence>MESTTTILPYPLLIIALYQRTRVSFVALSRTIAPPSPIINHFITNLDTPSGYEDSDDEREDKVELQRRTSQYDADRTQLLQYQSYSEANFVEAQWYQNGVDDLGAYESPLTPSFDEGATESNRDDDAQS</sequence>
<evidence type="ECO:0000313" key="3">
    <source>
        <dbReference type="Proteomes" id="UP001419268"/>
    </source>
</evidence>
<reference evidence="2 3" key="1">
    <citation type="submission" date="2024-01" db="EMBL/GenBank/DDBJ databases">
        <title>Genome assemblies of Stephania.</title>
        <authorList>
            <person name="Yang L."/>
        </authorList>
    </citation>
    <scope>NUCLEOTIDE SEQUENCE [LARGE SCALE GENOMIC DNA]</scope>
    <source>
        <strain evidence="2">JXDWG</strain>
        <tissue evidence="2">Leaf</tissue>
    </source>
</reference>
<organism evidence="2 3">
    <name type="scientific">Stephania cephalantha</name>
    <dbReference type="NCBI Taxonomy" id="152367"/>
    <lineage>
        <taxon>Eukaryota</taxon>
        <taxon>Viridiplantae</taxon>
        <taxon>Streptophyta</taxon>
        <taxon>Embryophyta</taxon>
        <taxon>Tracheophyta</taxon>
        <taxon>Spermatophyta</taxon>
        <taxon>Magnoliopsida</taxon>
        <taxon>Ranunculales</taxon>
        <taxon>Menispermaceae</taxon>
        <taxon>Menispermoideae</taxon>
        <taxon>Cissampelideae</taxon>
        <taxon>Stephania</taxon>
    </lineage>
</organism>
<protein>
    <submittedName>
        <fullName evidence="2">Uncharacterized protein</fullName>
    </submittedName>
</protein>
<accession>A0AAP0J2A4</accession>
<comment type="caution">
    <text evidence="2">The sequence shown here is derived from an EMBL/GenBank/DDBJ whole genome shotgun (WGS) entry which is preliminary data.</text>
</comment>
<evidence type="ECO:0000313" key="2">
    <source>
        <dbReference type="EMBL" id="KAK9125445.1"/>
    </source>
</evidence>
<feature type="region of interest" description="Disordered" evidence="1">
    <location>
        <begin position="44"/>
        <end position="70"/>
    </location>
</feature>
<dbReference type="Proteomes" id="UP001419268">
    <property type="component" value="Unassembled WGS sequence"/>
</dbReference>